<evidence type="ECO:0000259" key="10">
    <source>
        <dbReference type="PROSITE" id="PS50893"/>
    </source>
</evidence>
<evidence type="ECO:0000256" key="7">
    <source>
        <dbReference type="ARBA" id="ARBA00023136"/>
    </source>
</evidence>
<dbReference type="OrthoDB" id="9784450at2"/>
<sequence length="321" mass="34779">MNTPLLKVSNLTVDFKTRSGQVHALENVGYSVNKGEMVAVVGESGSGKSVSAFAVMGLLDAAAQIRSGDIRFDQMDLLSMREEELAQLRGREMAMIFQNPASALNPIRKVGQQIEDVLRRHGPVSSQDARERAIAALAQVRIPAPERRYDAYPFQLSGGLCQRVMIAMALCCHPRLLIADEPTTGLDVTTQATVMDLLASLGSERDMGTLLITHDLALASQYADRVIVMHAGQIVESAETRTLLESPRHPYTAGLVEAAPGAARGIEELRAIPGGIPDLRGDLPPCRFAGRCNRHLASCDDPGPTLEQVTPDHWVACRRPL</sequence>
<keyword evidence="12" id="KW-1185">Reference proteome</keyword>
<dbReference type="InterPro" id="IPR050388">
    <property type="entry name" value="ABC_Ni/Peptide_Import"/>
</dbReference>
<feature type="domain" description="ABC transporter" evidence="10">
    <location>
        <begin position="6"/>
        <end position="256"/>
    </location>
</feature>
<evidence type="ECO:0000256" key="9">
    <source>
        <dbReference type="ARBA" id="ARBA00047356"/>
    </source>
</evidence>
<dbReference type="CDD" id="cd03257">
    <property type="entry name" value="ABC_NikE_OppD_transporters"/>
    <property type="match status" value="1"/>
</dbReference>
<reference evidence="11 12" key="1">
    <citation type="submission" date="2016-10" db="EMBL/GenBank/DDBJ databases">
        <authorList>
            <person name="de Groot N.N."/>
        </authorList>
    </citation>
    <scope>NUCLEOTIDE SEQUENCE [LARGE SCALE GENOMIC DNA]</scope>
    <source>
        <strain evidence="11 12">CGMCC 1.6291</strain>
    </source>
</reference>
<dbReference type="FunFam" id="3.40.50.300:FF:000016">
    <property type="entry name" value="Oligopeptide ABC transporter ATP-binding component"/>
    <property type="match status" value="1"/>
</dbReference>
<dbReference type="InterPro" id="IPR027417">
    <property type="entry name" value="P-loop_NTPase"/>
</dbReference>
<dbReference type="GO" id="GO:0055085">
    <property type="term" value="P:transmembrane transport"/>
    <property type="evidence" value="ECO:0007669"/>
    <property type="project" value="UniProtKB-ARBA"/>
</dbReference>
<keyword evidence="7" id="KW-0472">Membrane</keyword>
<evidence type="ECO:0000256" key="6">
    <source>
        <dbReference type="ARBA" id="ARBA00022840"/>
    </source>
</evidence>
<dbReference type="InterPro" id="IPR003593">
    <property type="entry name" value="AAA+_ATPase"/>
</dbReference>
<proteinExistence type="inferred from homology"/>
<dbReference type="GO" id="GO:0005524">
    <property type="term" value="F:ATP binding"/>
    <property type="evidence" value="ECO:0007669"/>
    <property type="project" value="UniProtKB-KW"/>
</dbReference>
<dbReference type="Pfam" id="PF08352">
    <property type="entry name" value="oligo_HPY"/>
    <property type="match status" value="1"/>
</dbReference>
<dbReference type="InterPro" id="IPR013563">
    <property type="entry name" value="Oligopep_ABC_C"/>
</dbReference>
<keyword evidence="4" id="KW-1003">Cell membrane</keyword>
<dbReference type="STRING" id="406100.SAMN04488052_102481"/>
<dbReference type="Proteomes" id="UP000199657">
    <property type="component" value="Unassembled WGS sequence"/>
</dbReference>
<dbReference type="AlphaFoldDB" id="A0A1H8S4I1"/>
<comment type="similarity">
    <text evidence="2">Belongs to the ABC transporter superfamily.</text>
</comment>
<evidence type="ECO:0000256" key="1">
    <source>
        <dbReference type="ARBA" id="ARBA00004417"/>
    </source>
</evidence>
<comment type="catalytic activity">
    <reaction evidence="9">
        <text>a dipeptide(out) + ATP + H2O = a dipeptide(in) + ADP + phosphate + H(+)</text>
        <dbReference type="Rhea" id="RHEA:23120"/>
        <dbReference type="ChEBI" id="CHEBI:15377"/>
        <dbReference type="ChEBI" id="CHEBI:15378"/>
        <dbReference type="ChEBI" id="CHEBI:30616"/>
        <dbReference type="ChEBI" id="CHEBI:43474"/>
        <dbReference type="ChEBI" id="CHEBI:90799"/>
        <dbReference type="ChEBI" id="CHEBI:456216"/>
        <dbReference type="EC" id="7.4.2.9"/>
    </reaction>
</comment>
<dbReference type="PANTHER" id="PTHR43297">
    <property type="entry name" value="OLIGOPEPTIDE TRANSPORT ATP-BINDING PROTEIN APPD"/>
    <property type="match status" value="1"/>
</dbReference>
<dbReference type="InterPro" id="IPR003439">
    <property type="entry name" value="ABC_transporter-like_ATP-bd"/>
</dbReference>
<evidence type="ECO:0000256" key="3">
    <source>
        <dbReference type="ARBA" id="ARBA00022448"/>
    </source>
</evidence>
<dbReference type="PANTHER" id="PTHR43297:SF2">
    <property type="entry name" value="DIPEPTIDE TRANSPORT ATP-BINDING PROTEIN DPPD"/>
    <property type="match status" value="1"/>
</dbReference>
<dbReference type="GO" id="GO:0005886">
    <property type="term" value="C:plasma membrane"/>
    <property type="evidence" value="ECO:0007669"/>
    <property type="project" value="UniProtKB-SubCell"/>
</dbReference>
<evidence type="ECO:0000313" key="11">
    <source>
        <dbReference type="EMBL" id="SEO73545.1"/>
    </source>
</evidence>
<dbReference type="Gene3D" id="3.40.50.300">
    <property type="entry name" value="P-loop containing nucleotide triphosphate hydrolases"/>
    <property type="match status" value="1"/>
</dbReference>
<dbReference type="EMBL" id="FOEG01000002">
    <property type="protein sequence ID" value="SEO73545.1"/>
    <property type="molecule type" value="Genomic_DNA"/>
</dbReference>
<evidence type="ECO:0000256" key="8">
    <source>
        <dbReference type="ARBA" id="ARBA00038852"/>
    </source>
</evidence>
<comment type="subcellular location">
    <subcellularLocation>
        <location evidence="1">Cell inner membrane</location>
        <topology evidence="1">Peripheral membrane protein</topology>
    </subcellularLocation>
</comment>
<keyword evidence="5" id="KW-0547">Nucleotide-binding</keyword>
<dbReference type="SUPFAM" id="SSF52540">
    <property type="entry name" value="P-loop containing nucleoside triphosphate hydrolases"/>
    <property type="match status" value="1"/>
</dbReference>
<dbReference type="EC" id="7.4.2.9" evidence="8"/>
<dbReference type="Pfam" id="PF00005">
    <property type="entry name" value="ABC_tran"/>
    <property type="match status" value="1"/>
</dbReference>
<evidence type="ECO:0000313" key="12">
    <source>
        <dbReference type="Proteomes" id="UP000199657"/>
    </source>
</evidence>
<dbReference type="GO" id="GO:0015833">
    <property type="term" value="P:peptide transport"/>
    <property type="evidence" value="ECO:0007669"/>
    <property type="project" value="InterPro"/>
</dbReference>
<protein>
    <recommendedName>
        <fullName evidence="8">ABC-type dipeptide transporter</fullName>
        <ecNumber evidence="8">7.4.2.9</ecNumber>
    </recommendedName>
</protein>
<dbReference type="SMART" id="SM00382">
    <property type="entry name" value="AAA"/>
    <property type="match status" value="1"/>
</dbReference>
<keyword evidence="6 11" id="KW-0067">ATP-binding</keyword>
<dbReference type="PROSITE" id="PS50893">
    <property type="entry name" value="ABC_TRANSPORTER_2"/>
    <property type="match status" value="1"/>
</dbReference>
<accession>A0A1H8S4I1</accession>
<name>A0A1H8S4I1_9GAMM</name>
<keyword evidence="3" id="KW-0813">Transport</keyword>
<dbReference type="GO" id="GO:0016887">
    <property type="term" value="F:ATP hydrolysis activity"/>
    <property type="evidence" value="ECO:0007669"/>
    <property type="project" value="InterPro"/>
</dbReference>
<evidence type="ECO:0000256" key="2">
    <source>
        <dbReference type="ARBA" id="ARBA00005417"/>
    </source>
</evidence>
<dbReference type="NCBIfam" id="TIGR01727">
    <property type="entry name" value="oligo_HPY"/>
    <property type="match status" value="1"/>
</dbReference>
<gene>
    <name evidence="11" type="ORF">SAMN04488052_102481</name>
</gene>
<dbReference type="RefSeq" id="WP_091641365.1">
    <property type="nucleotide sequence ID" value="NZ_FOEG01000002.1"/>
</dbReference>
<evidence type="ECO:0000256" key="5">
    <source>
        <dbReference type="ARBA" id="ARBA00022741"/>
    </source>
</evidence>
<evidence type="ECO:0000256" key="4">
    <source>
        <dbReference type="ARBA" id="ARBA00022475"/>
    </source>
</evidence>
<organism evidence="11 12">
    <name type="scientific">Aquisalimonas asiatica</name>
    <dbReference type="NCBI Taxonomy" id="406100"/>
    <lineage>
        <taxon>Bacteria</taxon>
        <taxon>Pseudomonadati</taxon>
        <taxon>Pseudomonadota</taxon>
        <taxon>Gammaproteobacteria</taxon>
        <taxon>Chromatiales</taxon>
        <taxon>Ectothiorhodospiraceae</taxon>
        <taxon>Aquisalimonas</taxon>
    </lineage>
</organism>